<evidence type="ECO:0008006" key="7">
    <source>
        <dbReference type="Google" id="ProtNLM"/>
    </source>
</evidence>
<accession>A0A835GPU6</accession>
<dbReference type="PANTHER" id="PTHR45712:SF22">
    <property type="entry name" value="INSULIN-LIKE GROWTH FACTOR-BINDING PROTEIN COMPLEX ACID LABILE SUBUNIT"/>
    <property type="match status" value="1"/>
</dbReference>
<dbReference type="SUPFAM" id="SSF52058">
    <property type="entry name" value="L domain-like"/>
    <property type="match status" value="1"/>
</dbReference>
<feature type="chain" id="PRO_5032302570" description="Regulatory protein zeste" evidence="4">
    <location>
        <begin position="23"/>
        <end position="675"/>
    </location>
</feature>
<evidence type="ECO:0000313" key="5">
    <source>
        <dbReference type="EMBL" id="KAF9421394.1"/>
    </source>
</evidence>
<dbReference type="Gene3D" id="3.80.10.10">
    <property type="entry name" value="Ribonuclease Inhibitor"/>
    <property type="match status" value="1"/>
</dbReference>
<feature type="transmembrane region" description="Helical" evidence="3">
    <location>
        <begin position="553"/>
        <end position="573"/>
    </location>
</feature>
<evidence type="ECO:0000256" key="4">
    <source>
        <dbReference type="SAM" id="SignalP"/>
    </source>
</evidence>
<dbReference type="EMBL" id="JACKWZ010000024">
    <property type="protein sequence ID" value="KAF9421394.1"/>
    <property type="molecule type" value="Genomic_DNA"/>
</dbReference>
<keyword evidence="3" id="KW-0472">Membrane</keyword>
<dbReference type="Proteomes" id="UP000648187">
    <property type="component" value="Unassembled WGS sequence"/>
</dbReference>
<sequence length="675" mass="77048">MTGVHNLLSTLILLKSMSSNMSDITEDDDHEESPVREVRASRPTLAQLLEIISFMEEHPDLASRRKNVGLKSQNKYKKLWTKLAKLANSVDGPKKTRPSWIKFWADKRRSLIVKQKQIEQGKIKSQLNPLQRKILVLCGYKFAPTILGNSANALDDASKDGDCGPNLTAAEQRQIKMIDQLIDVMDEQTAAMTQLSEATLISSKALEQIADASHEQALAVDRVAGTFESINVSVNDIRNALLGIDYTMKRCYPATQQRQNNIFIVVLFTSARVGGESCPKQCDCDMDNGLNRAMCVDQNIITIYMGVPKAVQVYSLSHNVISELDNYCFKDMGYTSLQMLDLSNNMIFWIGLHAFSGLDKLIHLDLSSNRLRYIPSDIFFETPELDTLDLSSNMFESLKNEPFLMHSKLKVLNLNNCRIRTLPQRMFNRLPNLRRLDLSENYITTLKTEVLTPLRKLERIELRNDHWQCNPDFVEVENWISSRGIIYHKQCKKREPQMSEKMISIVPAVEKKEVDVSDIWNITTERNDSAVDEINKPVTPFQKFDQDFSAIKAFILGIEIGLAIGIVGTYVWLNKFCTCGALRCTRPQTRRQRRRRMQRFDGDMRTNLLWTTIVNPDLETPPSFRRQLSLPDRSAPFPTYGLPGVTEATLQIDAIRIPDRSETPPPPYHDCRINI</sequence>
<comment type="caution">
    <text evidence="5">The sequence shown here is derived from an EMBL/GenBank/DDBJ whole genome shotgun (WGS) entry which is preliminary data.</text>
</comment>
<feature type="signal peptide" evidence="4">
    <location>
        <begin position="1"/>
        <end position="22"/>
    </location>
</feature>
<dbReference type="PROSITE" id="PS51450">
    <property type="entry name" value="LRR"/>
    <property type="match status" value="3"/>
</dbReference>
<protein>
    <recommendedName>
        <fullName evidence="7">Regulatory protein zeste</fullName>
    </recommendedName>
</protein>
<dbReference type="SMART" id="SM00369">
    <property type="entry name" value="LRR_TYP"/>
    <property type="match status" value="4"/>
</dbReference>
<keyword evidence="1" id="KW-0433">Leucine-rich repeat</keyword>
<dbReference type="PANTHER" id="PTHR45712">
    <property type="entry name" value="AGAP008170-PA"/>
    <property type="match status" value="1"/>
</dbReference>
<evidence type="ECO:0000313" key="6">
    <source>
        <dbReference type="Proteomes" id="UP000648187"/>
    </source>
</evidence>
<gene>
    <name evidence="5" type="ORF">HW555_002609</name>
</gene>
<dbReference type="InterPro" id="IPR001611">
    <property type="entry name" value="Leu-rich_rpt"/>
</dbReference>
<proteinExistence type="predicted"/>
<keyword evidence="2" id="KW-0677">Repeat</keyword>
<evidence type="ECO:0000256" key="2">
    <source>
        <dbReference type="ARBA" id="ARBA00022737"/>
    </source>
</evidence>
<dbReference type="AlphaFoldDB" id="A0A835GPU6"/>
<dbReference type="InterPro" id="IPR050333">
    <property type="entry name" value="SLRP"/>
</dbReference>
<evidence type="ECO:0000256" key="3">
    <source>
        <dbReference type="SAM" id="Phobius"/>
    </source>
</evidence>
<keyword evidence="3" id="KW-0812">Transmembrane</keyword>
<keyword evidence="3" id="KW-1133">Transmembrane helix</keyword>
<keyword evidence="4" id="KW-0732">Signal</keyword>
<dbReference type="InterPro" id="IPR032675">
    <property type="entry name" value="LRR_dom_sf"/>
</dbReference>
<dbReference type="Pfam" id="PF13855">
    <property type="entry name" value="LRR_8"/>
    <property type="match status" value="2"/>
</dbReference>
<dbReference type="InterPro" id="IPR003591">
    <property type="entry name" value="Leu-rich_rpt_typical-subtyp"/>
</dbReference>
<reference evidence="5" key="1">
    <citation type="submission" date="2020-08" db="EMBL/GenBank/DDBJ databases">
        <title>Spodoptera exigua strain:BAW_Kor-Di-RS1 Genome sequencing and assembly.</title>
        <authorList>
            <person name="Kim J."/>
            <person name="Nam H.Y."/>
            <person name="Kwon M."/>
            <person name="Choi J.H."/>
            <person name="Cho S.R."/>
            <person name="Kim G.-H."/>
        </authorList>
    </citation>
    <scope>NUCLEOTIDE SEQUENCE</scope>
    <source>
        <strain evidence="5">BAW_Kor-Di-RS1</strain>
        <tissue evidence="5">Whole-body</tissue>
    </source>
</reference>
<keyword evidence="6" id="KW-1185">Reference proteome</keyword>
<name>A0A835GPU6_SPOEX</name>
<evidence type="ECO:0000256" key="1">
    <source>
        <dbReference type="ARBA" id="ARBA00022614"/>
    </source>
</evidence>
<organism evidence="5 6">
    <name type="scientific">Spodoptera exigua</name>
    <name type="common">Beet armyworm</name>
    <name type="synonym">Noctua fulgens</name>
    <dbReference type="NCBI Taxonomy" id="7107"/>
    <lineage>
        <taxon>Eukaryota</taxon>
        <taxon>Metazoa</taxon>
        <taxon>Ecdysozoa</taxon>
        <taxon>Arthropoda</taxon>
        <taxon>Hexapoda</taxon>
        <taxon>Insecta</taxon>
        <taxon>Pterygota</taxon>
        <taxon>Neoptera</taxon>
        <taxon>Endopterygota</taxon>
        <taxon>Lepidoptera</taxon>
        <taxon>Glossata</taxon>
        <taxon>Ditrysia</taxon>
        <taxon>Noctuoidea</taxon>
        <taxon>Noctuidae</taxon>
        <taxon>Amphipyrinae</taxon>
        <taxon>Spodoptera</taxon>
    </lineage>
</organism>